<accession>A0AAV6HHZ2</accession>
<keyword evidence="2" id="KW-1185">Reference proteome</keyword>
<gene>
    <name evidence="1" type="ORF">RHGRI_038876</name>
</gene>
<evidence type="ECO:0000313" key="1">
    <source>
        <dbReference type="EMBL" id="KAG5512693.1"/>
    </source>
</evidence>
<organism evidence="1 2">
    <name type="scientific">Rhododendron griersonianum</name>
    <dbReference type="NCBI Taxonomy" id="479676"/>
    <lineage>
        <taxon>Eukaryota</taxon>
        <taxon>Viridiplantae</taxon>
        <taxon>Streptophyta</taxon>
        <taxon>Embryophyta</taxon>
        <taxon>Tracheophyta</taxon>
        <taxon>Spermatophyta</taxon>
        <taxon>Magnoliopsida</taxon>
        <taxon>eudicotyledons</taxon>
        <taxon>Gunneridae</taxon>
        <taxon>Pentapetalae</taxon>
        <taxon>asterids</taxon>
        <taxon>Ericales</taxon>
        <taxon>Ericaceae</taxon>
        <taxon>Ericoideae</taxon>
        <taxon>Rhodoreae</taxon>
        <taxon>Rhododendron</taxon>
    </lineage>
</organism>
<dbReference type="EMBL" id="JACTNZ010000045">
    <property type="protein sequence ID" value="KAG5512693.1"/>
    <property type="molecule type" value="Genomic_DNA"/>
</dbReference>
<protein>
    <submittedName>
        <fullName evidence="1">Uncharacterized protein</fullName>
    </submittedName>
</protein>
<dbReference type="Proteomes" id="UP000823749">
    <property type="component" value="Unassembled WGS sequence"/>
</dbReference>
<dbReference type="AlphaFoldDB" id="A0AAV6HHZ2"/>
<comment type="caution">
    <text evidence="1">The sequence shown here is derived from an EMBL/GenBank/DDBJ whole genome shotgun (WGS) entry which is preliminary data.</text>
</comment>
<proteinExistence type="predicted"/>
<sequence>MIRFYKADQTSLLSRHFLIGFVKGRGDPTESVTAAVNDWVMVEEGVDRDGNRLGDSGGGSHSGGHKWWKFSLGGLWQ</sequence>
<name>A0AAV6HHZ2_9ERIC</name>
<reference evidence="1" key="1">
    <citation type="submission" date="2020-08" db="EMBL/GenBank/DDBJ databases">
        <title>Plant Genome Project.</title>
        <authorList>
            <person name="Zhang R.-G."/>
        </authorList>
    </citation>
    <scope>NUCLEOTIDE SEQUENCE</scope>
    <source>
        <strain evidence="1">WSP0</strain>
        <tissue evidence="1">Leaf</tissue>
    </source>
</reference>
<evidence type="ECO:0000313" key="2">
    <source>
        <dbReference type="Proteomes" id="UP000823749"/>
    </source>
</evidence>